<evidence type="ECO:0000256" key="6">
    <source>
        <dbReference type="PIRSR" id="PIRSR026534-1"/>
    </source>
</evidence>
<dbReference type="PANTHER" id="PTHR43301">
    <property type="entry name" value="ARABINAN ENDO-1,5-ALPHA-L-ARABINOSIDASE"/>
    <property type="match status" value="1"/>
</dbReference>
<feature type="binding site" evidence="7">
    <location>
        <position position="132"/>
    </location>
    <ligand>
        <name>substrate</name>
    </ligand>
</feature>
<evidence type="ECO:0000256" key="4">
    <source>
        <dbReference type="ARBA" id="ARBA00023295"/>
    </source>
</evidence>
<evidence type="ECO:0000256" key="9">
    <source>
        <dbReference type="SAM" id="SignalP"/>
    </source>
</evidence>
<dbReference type="SMR" id="A0A8J3A1X0"/>
<evidence type="ECO:0000256" key="8">
    <source>
        <dbReference type="PIRSR" id="PIRSR026534-3"/>
    </source>
</evidence>
<dbReference type="InterPro" id="IPR006710">
    <property type="entry name" value="Glyco_hydro_43"/>
</dbReference>
<dbReference type="Gene3D" id="2.115.10.20">
    <property type="entry name" value="Glycosyl hydrolase domain, family 43"/>
    <property type="match status" value="1"/>
</dbReference>
<feature type="site" description="Important for substrate recognition" evidence="8">
    <location>
        <position position="301"/>
    </location>
</feature>
<keyword evidence="4 5" id="KW-0326">Glycosidase</keyword>
<name>A0A8J3A1X0_9PROT</name>
<evidence type="ECO:0000256" key="1">
    <source>
        <dbReference type="ARBA" id="ARBA00004834"/>
    </source>
</evidence>
<comment type="pathway">
    <text evidence="1 5">Glycan metabolism; L-arabinan degradation.</text>
</comment>
<dbReference type="GO" id="GO:0046556">
    <property type="term" value="F:alpha-L-arabinofuranosidase activity"/>
    <property type="evidence" value="ECO:0007669"/>
    <property type="project" value="UniProtKB-EC"/>
</dbReference>
<evidence type="ECO:0000256" key="5">
    <source>
        <dbReference type="PIRNR" id="PIRNR026534"/>
    </source>
</evidence>
<dbReference type="InterPro" id="IPR023296">
    <property type="entry name" value="Glyco_hydro_beta-prop_sf"/>
</dbReference>
<evidence type="ECO:0000256" key="7">
    <source>
        <dbReference type="PIRSR" id="PIRSR026534-2"/>
    </source>
</evidence>
<dbReference type="SUPFAM" id="SSF75005">
    <property type="entry name" value="Arabinanase/levansucrase/invertase"/>
    <property type="match status" value="1"/>
</dbReference>
<keyword evidence="9" id="KW-0732">Signal</keyword>
<sequence>MKFRTKMNSTLTALLVLASVFLLVPSAATEEGAAQSSGLPVSGNVVPVHDPAIILDERGAHLFSTSQVGEEPGLIHWRTSTDLTDWSLRGAVFKEMPAWALEFNPDTRGIWAPDIIKASDEYRLYYSISSFGKNTSAIGLATATTLDPEAENVWQDQGMVFSSKFSDDYNAIDPNIVIDDEGRHWMSFGSFWSGIKMVELDAKTGKPLASRPKVYDIASRGAPPNAIEAPFIVKRGAYYYMFVSKDFCCRRADSTYFTVVGRSENPTGPYEGPERSLMRDGGLPVLHADLDPSGRFVGPGHPAILQVEDTYLIVYHAYDTENGGAPTLRIQLLEWTESGWPVAQ</sequence>
<dbReference type="RefSeq" id="WP_205967423.1">
    <property type="nucleotide sequence ID" value="NZ_BMGZ01000001.1"/>
</dbReference>
<proteinExistence type="inferred from homology"/>
<feature type="binding site" evidence="7">
    <location>
        <begin position="170"/>
        <end position="173"/>
    </location>
    <ligand>
        <name>substrate</name>
    </ligand>
</feature>
<dbReference type="EMBL" id="BMGZ01000001">
    <property type="protein sequence ID" value="GGH96876.1"/>
    <property type="molecule type" value="Genomic_DNA"/>
</dbReference>
<dbReference type="PIRSF" id="PIRSF026534">
    <property type="entry name" value="Endo_alpha-L-arabinosidase"/>
    <property type="match status" value="1"/>
</dbReference>
<evidence type="ECO:0000313" key="11">
    <source>
        <dbReference type="Proteomes" id="UP000621856"/>
    </source>
</evidence>
<dbReference type="CDD" id="cd08998">
    <property type="entry name" value="GH43_Arb43a-like"/>
    <property type="match status" value="1"/>
</dbReference>
<protein>
    <recommendedName>
        <fullName evidence="5">Extracellular exo-alpha-(1-&gt;5)-L-arabinofuranosidase</fullName>
        <ecNumber evidence="5">3.2.1.55</ecNumber>
    </recommendedName>
</protein>
<dbReference type="Pfam" id="PF04616">
    <property type="entry name" value="Glyco_hydro_43"/>
    <property type="match status" value="1"/>
</dbReference>
<dbReference type="AlphaFoldDB" id="A0A8J3A1X0"/>
<comment type="catalytic activity">
    <reaction evidence="5">
        <text>Hydrolysis of terminal non-reducing alpha-L-arabinofuranoside residues in alpha-L-arabinosides.</text>
        <dbReference type="EC" id="3.2.1.55"/>
    </reaction>
</comment>
<keyword evidence="3 5" id="KW-0378">Hydrolase</keyword>
<feature type="binding site" evidence="7">
    <location>
        <position position="50"/>
    </location>
    <ligand>
        <name>substrate</name>
    </ligand>
</feature>
<organism evidence="10 11">
    <name type="scientific">Aquisalinus luteolus</name>
    <dbReference type="NCBI Taxonomy" id="1566827"/>
    <lineage>
        <taxon>Bacteria</taxon>
        <taxon>Pseudomonadati</taxon>
        <taxon>Pseudomonadota</taxon>
        <taxon>Alphaproteobacteria</taxon>
        <taxon>Parvularculales</taxon>
        <taxon>Parvularculaceae</taxon>
        <taxon>Aquisalinus</taxon>
    </lineage>
</organism>
<comment type="caution">
    <text evidence="10">The sequence shown here is derived from an EMBL/GenBank/DDBJ whole genome shotgun (WGS) entry which is preliminary data.</text>
</comment>
<feature type="binding site" evidence="7">
    <location>
        <begin position="190"/>
        <end position="192"/>
    </location>
    <ligand>
        <name>substrate</name>
    </ligand>
</feature>
<evidence type="ECO:0000313" key="10">
    <source>
        <dbReference type="EMBL" id="GGH96876.1"/>
    </source>
</evidence>
<feature type="chain" id="PRO_5035173942" description="Extracellular exo-alpha-(1-&gt;5)-L-arabinofuranosidase" evidence="9">
    <location>
        <begin position="30"/>
        <end position="344"/>
    </location>
</feature>
<reference evidence="10" key="1">
    <citation type="journal article" date="2014" name="Int. J. Syst. Evol. Microbiol.">
        <title>Complete genome sequence of Corynebacterium casei LMG S-19264T (=DSM 44701T), isolated from a smear-ripened cheese.</title>
        <authorList>
            <consortium name="US DOE Joint Genome Institute (JGI-PGF)"/>
            <person name="Walter F."/>
            <person name="Albersmeier A."/>
            <person name="Kalinowski J."/>
            <person name="Ruckert C."/>
        </authorList>
    </citation>
    <scope>NUCLEOTIDE SEQUENCE</scope>
    <source>
        <strain evidence="10">CGMCC 1.14984</strain>
    </source>
</reference>
<dbReference type="UniPathway" id="UPA00667"/>
<dbReference type="InterPro" id="IPR050727">
    <property type="entry name" value="GH43_arabinanases"/>
</dbReference>
<dbReference type="GO" id="GO:0031222">
    <property type="term" value="P:arabinan catabolic process"/>
    <property type="evidence" value="ECO:0007669"/>
    <property type="project" value="UniProtKB-UniPathway"/>
</dbReference>
<dbReference type="EC" id="3.2.1.55" evidence="5"/>
<reference evidence="10" key="2">
    <citation type="submission" date="2020-09" db="EMBL/GenBank/DDBJ databases">
        <authorList>
            <person name="Sun Q."/>
            <person name="Zhou Y."/>
        </authorList>
    </citation>
    <scope>NUCLEOTIDE SEQUENCE</scope>
    <source>
        <strain evidence="10">CGMCC 1.14984</strain>
    </source>
</reference>
<gene>
    <name evidence="10" type="ORF">GCM10011355_16810</name>
</gene>
<accession>A0A8J3A1X0</accession>
<dbReference type="GO" id="GO:0046558">
    <property type="term" value="F:arabinan endo-1,5-alpha-L-arabinosidase activity"/>
    <property type="evidence" value="ECO:0007669"/>
    <property type="project" value="InterPro"/>
</dbReference>
<dbReference type="Proteomes" id="UP000621856">
    <property type="component" value="Unassembled WGS sequence"/>
</dbReference>
<feature type="signal peptide" evidence="9">
    <location>
        <begin position="1"/>
        <end position="29"/>
    </location>
</feature>
<comment type="similarity">
    <text evidence="2 5">Belongs to the glycosyl hydrolase 43 family.</text>
</comment>
<dbReference type="InterPro" id="IPR016840">
    <property type="entry name" value="Glyco_hydro_43_endo_a_Ara-ase"/>
</dbReference>
<feature type="site" description="Important for catalytic activity, responsible for pKa modulation of the active site Glu and correct orientation of both the proton donor and substrate" evidence="8">
    <location>
        <position position="173"/>
    </location>
</feature>
<feature type="active site" description="Proton donor" evidence="6">
    <location>
        <position position="228"/>
    </location>
</feature>
<dbReference type="PANTHER" id="PTHR43301:SF3">
    <property type="entry name" value="ARABINAN ENDO-1,5-ALPHA-L-ARABINOSIDASE A-RELATED"/>
    <property type="match status" value="1"/>
</dbReference>
<evidence type="ECO:0000256" key="3">
    <source>
        <dbReference type="ARBA" id="ARBA00022801"/>
    </source>
</evidence>
<evidence type="ECO:0000256" key="2">
    <source>
        <dbReference type="ARBA" id="ARBA00009865"/>
    </source>
</evidence>
<feature type="active site" description="Proton acceptor" evidence="6">
    <location>
        <position position="50"/>
    </location>
</feature>